<dbReference type="AlphaFoldDB" id="M4CIM7"/>
<dbReference type="Proteomes" id="UP000011750">
    <property type="component" value="Chromosome A07"/>
</dbReference>
<keyword evidence="1" id="KW-0732">Signal</keyword>
<feature type="chain" id="PRO_5004049669" description="Phytocyanin domain-containing protein" evidence="1">
    <location>
        <begin position="27"/>
        <end position="146"/>
    </location>
</feature>
<evidence type="ECO:0000256" key="1">
    <source>
        <dbReference type="SAM" id="SignalP"/>
    </source>
</evidence>
<dbReference type="GO" id="GO:0005886">
    <property type="term" value="C:plasma membrane"/>
    <property type="evidence" value="ECO:0000318"/>
    <property type="project" value="GO_Central"/>
</dbReference>
<evidence type="ECO:0000313" key="4">
    <source>
        <dbReference type="Proteomes" id="UP000011750"/>
    </source>
</evidence>
<feature type="domain" description="Phytocyanin" evidence="2">
    <location>
        <begin position="32"/>
        <end position="131"/>
    </location>
</feature>
<dbReference type="PANTHER" id="PTHR33021">
    <property type="entry name" value="BLUE COPPER PROTEIN"/>
    <property type="match status" value="1"/>
</dbReference>
<dbReference type="InterPro" id="IPR003245">
    <property type="entry name" value="Phytocyanin_dom"/>
</dbReference>
<accession>M4CIM7</accession>
<dbReference type="PROSITE" id="PS51485">
    <property type="entry name" value="PHYTOCYANIN"/>
    <property type="match status" value="1"/>
</dbReference>
<dbReference type="InParanoid" id="M4CIM7"/>
<dbReference type="SUPFAM" id="SSF49503">
    <property type="entry name" value="Cupredoxins"/>
    <property type="match status" value="1"/>
</dbReference>
<dbReference type="Pfam" id="PF02298">
    <property type="entry name" value="Cu_bind_like"/>
    <property type="match status" value="1"/>
</dbReference>
<reference evidence="3" key="3">
    <citation type="submission" date="2023-03" db="UniProtKB">
        <authorList>
            <consortium name="EnsemblPlants"/>
        </authorList>
    </citation>
    <scope>IDENTIFICATION</scope>
    <source>
        <strain evidence="3">cv. Chiifu-401-42</strain>
    </source>
</reference>
<evidence type="ECO:0000313" key="3">
    <source>
        <dbReference type="EnsemblPlants" id="Bra004061.1-P"/>
    </source>
</evidence>
<keyword evidence="4" id="KW-1185">Reference proteome</keyword>
<sequence>MARSSAKAAITTILTVISFFLPGGLTHYRSPTTYIVGNEFGWDLSIPADTWASNKTFYAGDILVFRYDYQLDNMLVVNQTGYETCIPNEGYIEYNTGEDTIQLAYGGNYFIGTATPGDCWGGMKLAINALASDNKDESLKSSYQSL</sequence>
<evidence type="ECO:0000259" key="2">
    <source>
        <dbReference type="PROSITE" id="PS51485"/>
    </source>
</evidence>
<dbReference type="CDD" id="cd11013">
    <property type="entry name" value="Plantacyanin"/>
    <property type="match status" value="1"/>
</dbReference>
<protein>
    <recommendedName>
        <fullName evidence="2">Phytocyanin domain-containing protein</fullName>
    </recommendedName>
</protein>
<organism evidence="3 4">
    <name type="scientific">Brassica campestris</name>
    <name type="common">Field mustard</name>
    <dbReference type="NCBI Taxonomy" id="3711"/>
    <lineage>
        <taxon>Eukaryota</taxon>
        <taxon>Viridiplantae</taxon>
        <taxon>Streptophyta</taxon>
        <taxon>Embryophyta</taxon>
        <taxon>Tracheophyta</taxon>
        <taxon>Spermatophyta</taxon>
        <taxon>Magnoliopsida</taxon>
        <taxon>eudicotyledons</taxon>
        <taxon>Gunneridae</taxon>
        <taxon>Pentapetalae</taxon>
        <taxon>rosids</taxon>
        <taxon>malvids</taxon>
        <taxon>Brassicales</taxon>
        <taxon>Brassicaceae</taxon>
        <taxon>Brassiceae</taxon>
        <taxon>Brassica</taxon>
    </lineage>
</organism>
<proteinExistence type="predicted"/>
<dbReference type="InterPro" id="IPR041844">
    <property type="entry name" value="Plantacyanin"/>
</dbReference>
<dbReference type="OMA" id="ADTWASN"/>
<dbReference type="HOGENOM" id="CLU_058719_4_4_1"/>
<dbReference type="GO" id="GO:0009055">
    <property type="term" value="F:electron transfer activity"/>
    <property type="evidence" value="ECO:0007669"/>
    <property type="project" value="InterPro"/>
</dbReference>
<dbReference type="EnsemblPlants" id="Bra004061.1">
    <property type="protein sequence ID" value="Bra004061.1-P"/>
    <property type="gene ID" value="Bra004061"/>
</dbReference>
<reference evidence="3 4" key="2">
    <citation type="journal article" date="2018" name="Hortic Res">
        <title>Improved Brassica rapa reference genome by single-molecule sequencing and chromosome conformation capture technologies.</title>
        <authorList>
            <person name="Zhang L."/>
            <person name="Cai X."/>
            <person name="Wu J."/>
            <person name="Liu M."/>
            <person name="Grob S."/>
            <person name="Cheng F."/>
            <person name="Liang J."/>
            <person name="Cai C."/>
            <person name="Liu Z."/>
            <person name="Liu B."/>
            <person name="Wang F."/>
            <person name="Li S."/>
            <person name="Liu F."/>
            <person name="Li X."/>
            <person name="Cheng L."/>
            <person name="Yang W."/>
            <person name="Li M.H."/>
            <person name="Grossniklaus U."/>
            <person name="Zheng H."/>
            <person name="Wang X."/>
        </authorList>
    </citation>
    <scope>NUCLEOTIDE SEQUENCE [LARGE SCALE GENOMIC DNA]</scope>
    <source>
        <strain evidence="3 4">cv. Chiifu-401-42</strain>
    </source>
</reference>
<name>M4CIM7_BRACM</name>
<reference evidence="3 4" key="1">
    <citation type="journal article" date="2011" name="Nat. Genet.">
        <title>The genome of the mesopolyploid crop species Brassica rapa.</title>
        <authorList>
            <consortium name="Brassica rapa Genome Sequencing Project Consortium"/>
            <person name="Wang X."/>
            <person name="Wang H."/>
            <person name="Wang J."/>
            <person name="Sun R."/>
            <person name="Wu J."/>
            <person name="Liu S."/>
            <person name="Bai Y."/>
            <person name="Mun J.H."/>
            <person name="Bancroft I."/>
            <person name="Cheng F."/>
            <person name="Huang S."/>
            <person name="Li X."/>
            <person name="Hua W."/>
            <person name="Wang J."/>
            <person name="Wang X."/>
            <person name="Freeling M."/>
            <person name="Pires J.C."/>
            <person name="Paterson A.H."/>
            <person name="Chalhoub B."/>
            <person name="Wang B."/>
            <person name="Hayward A."/>
            <person name="Sharpe A.G."/>
            <person name="Park B.S."/>
            <person name="Weisshaar B."/>
            <person name="Liu B."/>
            <person name="Li B."/>
            <person name="Liu B."/>
            <person name="Tong C."/>
            <person name="Song C."/>
            <person name="Duran C."/>
            <person name="Peng C."/>
            <person name="Geng C."/>
            <person name="Koh C."/>
            <person name="Lin C."/>
            <person name="Edwards D."/>
            <person name="Mu D."/>
            <person name="Shen D."/>
            <person name="Soumpourou E."/>
            <person name="Li F."/>
            <person name="Fraser F."/>
            <person name="Conant G."/>
            <person name="Lassalle G."/>
            <person name="King G.J."/>
            <person name="Bonnema G."/>
            <person name="Tang H."/>
            <person name="Wang H."/>
            <person name="Belcram H."/>
            <person name="Zhou H."/>
            <person name="Hirakawa H."/>
            <person name="Abe H."/>
            <person name="Guo H."/>
            <person name="Wang H."/>
            <person name="Jin H."/>
            <person name="Parkin I.A."/>
            <person name="Batley J."/>
            <person name="Kim J.S."/>
            <person name="Just J."/>
            <person name="Li J."/>
            <person name="Xu J."/>
            <person name="Deng J."/>
            <person name="Kim J.A."/>
            <person name="Li J."/>
            <person name="Yu J."/>
            <person name="Meng J."/>
            <person name="Wang J."/>
            <person name="Min J."/>
            <person name="Poulain J."/>
            <person name="Wang J."/>
            <person name="Hatakeyama K."/>
            <person name="Wu K."/>
            <person name="Wang L."/>
            <person name="Fang L."/>
            <person name="Trick M."/>
            <person name="Links M.G."/>
            <person name="Zhao M."/>
            <person name="Jin M."/>
            <person name="Ramchiary N."/>
            <person name="Drou N."/>
            <person name="Berkman P.J."/>
            <person name="Cai Q."/>
            <person name="Huang Q."/>
            <person name="Li R."/>
            <person name="Tabata S."/>
            <person name="Cheng S."/>
            <person name="Zhang S."/>
            <person name="Zhang S."/>
            <person name="Huang S."/>
            <person name="Sato S."/>
            <person name="Sun S."/>
            <person name="Kwon S.J."/>
            <person name="Choi S.R."/>
            <person name="Lee T.H."/>
            <person name="Fan W."/>
            <person name="Zhao X."/>
            <person name="Tan X."/>
            <person name="Xu X."/>
            <person name="Wang Y."/>
            <person name="Qiu Y."/>
            <person name="Yin Y."/>
            <person name="Li Y."/>
            <person name="Du Y."/>
            <person name="Liao Y."/>
            <person name="Lim Y."/>
            <person name="Narusaka Y."/>
            <person name="Wang Y."/>
            <person name="Wang Z."/>
            <person name="Li Z."/>
            <person name="Wang Z."/>
            <person name="Xiong Z."/>
            <person name="Zhang Z."/>
        </authorList>
    </citation>
    <scope>NUCLEOTIDE SEQUENCE [LARGE SCALE GENOMIC DNA]</scope>
    <source>
        <strain evidence="3 4">cv. Chiifu-401-42</strain>
    </source>
</reference>
<dbReference type="InterPro" id="IPR039391">
    <property type="entry name" value="Phytocyanin-like"/>
</dbReference>
<dbReference type="SMR" id="M4CIM7"/>
<dbReference type="Gramene" id="Bra004061.1">
    <property type="protein sequence ID" value="Bra004061.1-P"/>
    <property type="gene ID" value="Bra004061"/>
</dbReference>
<dbReference type="InterPro" id="IPR008972">
    <property type="entry name" value="Cupredoxin"/>
</dbReference>
<dbReference type="Gene3D" id="2.60.40.420">
    <property type="entry name" value="Cupredoxins - blue copper proteins"/>
    <property type="match status" value="1"/>
</dbReference>
<dbReference type="eggNOG" id="ENOG502SSI8">
    <property type="taxonomic scope" value="Eukaryota"/>
</dbReference>
<feature type="signal peptide" evidence="1">
    <location>
        <begin position="1"/>
        <end position="26"/>
    </location>
</feature>
<dbReference type="STRING" id="51351.M4CIM7"/>
<dbReference type="PANTHER" id="PTHR33021:SF292">
    <property type="entry name" value="EARLY NODULIN-LIKE PROTEIN 22"/>
    <property type="match status" value="1"/>
</dbReference>